<proteinExistence type="predicted"/>
<dbReference type="Pfam" id="PF13602">
    <property type="entry name" value="ADH_zinc_N_2"/>
    <property type="match status" value="1"/>
</dbReference>
<name>A0ABT9DZE9_9PROT</name>
<reference evidence="1 2" key="1">
    <citation type="submission" date="2023-08" db="EMBL/GenBank/DDBJ databases">
        <title>The draft genome sequence of Paracraurococcus sp. LOR1-02.</title>
        <authorList>
            <person name="Kingkaew E."/>
            <person name="Tanasupawat S."/>
        </authorList>
    </citation>
    <scope>NUCLEOTIDE SEQUENCE [LARGE SCALE GENOMIC DNA]</scope>
    <source>
        <strain evidence="1 2">LOR1-02</strain>
    </source>
</reference>
<sequence length="33" mass="3460">MAIDSTFPLADAREAHARAGQGHIRGKIVLTVG</sequence>
<evidence type="ECO:0000313" key="2">
    <source>
        <dbReference type="Proteomes" id="UP001243009"/>
    </source>
</evidence>
<gene>
    <name evidence="1" type="ORF">Q7A36_13110</name>
</gene>
<dbReference type="RefSeq" id="WP_305104323.1">
    <property type="nucleotide sequence ID" value="NZ_JAUTWS010000011.1"/>
</dbReference>
<accession>A0ABT9DZE9</accession>
<keyword evidence="2" id="KW-1185">Reference proteome</keyword>
<dbReference type="Gene3D" id="3.90.180.10">
    <property type="entry name" value="Medium-chain alcohol dehydrogenases, catalytic domain"/>
    <property type="match status" value="1"/>
</dbReference>
<dbReference type="Proteomes" id="UP001243009">
    <property type="component" value="Unassembled WGS sequence"/>
</dbReference>
<protein>
    <submittedName>
        <fullName evidence="1">Zinc-binding dehydrogenase</fullName>
    </submittedName>
</protein>
<comment type="caution">
    <text evidence="1">The sequence shown here is derived from an EMBL/GenBank/DDBJ whole genome shotgun (WGS) entry which is preliminary data.</text>
</comment>
<dbReference type="EMBL" id="JAUTWS010000011">
    <property type="protein sequence ID" value="MDO9709284.1"/>
    <property type="molecule type" value="Genomic_DNA"/>
</dbReference>
<evidence type="ECO:0000313" key="1">
    <source>
        <dbReference type="EMBL" id="MDO9709284.1"/>
    </source>
</evidence>
<organism evidence="1 2">
    <name type="scientific">Paracraurococcus lichenis</name>
    <dbReference type="NCBI Taxonomy" id="3064888"/>
    <lineage>
        <taxon>Bacteria</taxon>
        <taxon>Pseudomonadati</taxon>
        <taxon>Pseudomonadota</taxon>
        <taxon>Alphaproteobacteria</taxon>
        <taxon>Acetobacterales</taxon>
        <taxon>Roseomonadaceae</taxon>
        <taxon>Paracraurococcus</taxon>
    </lineage>
</organism>